<comment type="subcellular location">
    <subcellularLocation>
        <location evidence="1">Membrane</location>
        <topology evidence="1">Multi-pass membrane protein</topology>
    </subcellularLocation>
</comment>
<dbReference type="PANTHER" id="PTHR33048">
    <property type="entry name" value="PTH11-LIKE INTEGRAL MEMBRANE PROTEIN (AFU_ORTHOLOGUE AFUA_5G11245)"/>
    <property type="match status" value="1"/>
</dbReference>
<comment type="similarity">
    <text evidence="5">Belongs to the SAT4 family.</text>
</comment>
<evidence type="ECO:0000256" key="5">
    <source>
        <dbReference type="ARBA" id="ARBA00038359"/>
    </source>
</evidence>
<evidence type="ECO:0000313" key="9">
    <source>
        <dbReference type="Proteomes" id="UP001219568"/>
    </source>
</evidence>
<feature type="transmembrane region" description="Helical" evidence="6">
    <location>
        <begin position="167"/>
        <end position="192"/>
    </location>
</feature>
<sequence>MTTTYWRTVLAVVPIVGAVVATVFFLLRLYSRLLLKKNLDTGDILMSLGLFISYGVTICTMLAAFSGVGNDIWGLQLKYHGRVIMLFWLTQTFWALSQIFIKLSVTLLLRSLLASVRKWEITTTALFIYTIAWGIAAILVNIFQCWPPQHFWLPTSTHGACINGQTAFFMSIGALSLIQDVVLLLLPVAVVWRLRLPIRQKVQITVAFSIGGLVCVFSLLRLVAFKNYIKNNATSSGSKEALWTLLELNLAFPL</sequence>
<dbReference type="PANTHER" id="PTHR33048:SF47">
    <property type="entry name" value="INTEGRAL MEMBRANE PROTEIN-RELATED"/>
    <property type="match status" value="1"/>
</dbReference>
<keyword evidence="9" id="KW-1185">Reference proteome</keyword>
<dbReference type="Pfam" id="PF20684">
    <property type="entry name" value="Fung_rhodopsin"/>
    <property type="match status" value="1"/>
</dbReference>
<proteinExistence type="inferred from homology"/>
<name>A0AAD6IBZ2_PENCN</name>
<reference evidence="8" key="1">
    <citation type="journal article" date="2023" name="IMA Fungus">
        <title>Comparative genomic study of the Penicillium genus elucidates a diverse pangenome and 15 lateral gene transfer events.</title>
        <authorList>
            <person name="Petersen C."/>
            <person name="Sorensen T."/>
            <person name="Nielsen M.R."/>
            <person name="Sondergaard T.E."/>
            <person name="Sorensen J.L."/>
            <person name="Fitzpatrick D.A."/>
            <person name="Frisvad J.C."/>
            <person name="Nielsen K.L."/>
        </authorList>
    </citation>
    <scope>NUCLEOTIDE SEQUENCE</scope>
    <source>
        <strain evidence="8">IBT 15450</strain>
    </source>
</reference>
<feature type="transmembrane region" description="Helical" evidence="6">
    <location>
        <begin position="6"/>
        <end position="30"/>
    </location>
</feature>
<feature type="transmembrane region" description="Helical" evidence="6">
    <location>
        <begin position="204"/>
        <end position="224"/>
    </location>
</feature>
<evidence type="ECO:0000259" key="7">
    <source>
        <dbReference type="Pfam" id="PF20684"/>
    </source>
</evidence>
<evidence type="ECO:0000256" key="4">
    <source>
        <dbReference type="ARBA" id="ARBA00023136"/>
    </source>
</evidence>
<accession>A0AAD6IBZ2</accession>
<feature type="domain" description="Rhodopsin" evidence="7">
    <location>
        <begin position="27"/>
        <end position="251"/>
    </location>
</feature>
<keyword evidence="4 6" id="KW-0472">Membrane</keyword>
<dbReference type="InterPro" id="IPR049326">
    <property type="entry name" value="Rhodopsin_dom_fungi"/>
</dbReference>
<dbReference type="InterPro" id="IPR052337">
    <property type="entry name" value="SAT4-like"/>
</dbReference>
<evidence type="ECO:0000313" key="8">
    <source>
        <dbReference type="EMBL" id="KAJ6043027.1"/>
    </source>
</evidence>
<dbReference type="Proteomes" id="UP001219568">
    <property type="component" value="Unassembled WGS sequence"/>
</dbReference>
<organism evidence="8 9">
    <name type="scientific">Penicillium canescens</name>
    <dbReference type="NCBI Taxonomy" id="5083"/>
    <lineage>
        <taxon>Eukaryota</taxon>
        <taxon>Fungi</taxon>
        <taxon>Dikarya</taxon>
        <taxon>Ascomycota</taxon>
        <taxon>Pezizomycotina</taxon>
        <taxon>Eurotiomycetes</taxon>
        <taxon>Eurotiomycetidae</taxon>
        <taxon>Eurotiales</taxon>
        <taxon>Aspergillaceae</taxon>
        <taxon>Penicillium</taxon>
    </lineage>
</organism>
<reference evidence="8" key="2">
    <citation type="submission" date="2023-01" db="EMBL/GenBank/DDBJ databases">
        <authorList>
            <person name="Petersen C."/>
        </authorList>
    </citation>
    <scope>NUCLEOTIDE SEQUENCE</scope>
    <source>
        <strain evidence="8">IBT 15450</strain>
    </source>
</reference>
<evidence type="ECO:0000256" key="3">
    <source>
        <dbReference type="ARBA" id="ARBA00022989"/>
    </source>
</evidence>
<keyword evidence="3 6" id="KW-1133">Transmembrane helix</keyword>
<evidence type="ECO:0000256" key="2">
    <source>
        <dbReference type="ARBA" id="ARBA00022692"/>
    </source>
</evidence>
<dbReference type="EMBL" id="JAQJZL010000004">
    <property type="protein sequence ID" value="KAJ6043027.1"/>
    <property type="molecule type" value="Genomic_DNA"/>
</dbReference>
<feature type="transmembrane region" description="Helical" evidence="6">
    <location>
        <begin position="42"/>
        <end position="65"/>
    </location>
</feature>
<dbReference type="GO" id="GO:0016020">
    <property type="term" value="C:membrane"/>
    <property type="evidence" value="ECO:0007669"/>
    <property type="project" value="UniProtKB-SubCell"/>
</dbReference>
<evidence type="ECO:0000256" key="6">
    <source>
        <dbReference type="SAM" id="Phobius"/>
    </source>
</evidence>
<feature type="transmembrane region" description="Helical" evidence="6">
    <location>
        <begin position="85"/>
        <end position="109"/>
    </location>
</feature>
<dbReference type="AlphaFoldDB" id="A0AAD6IBZ2"/>
<keyword evidence="2 6" id="KW-0812">Transmembrane</keyword>
<feature type="transmembrane region" description="Helical" evidence="6">
    <location>
        <begin position="121"/>
        <end position="143"/>
    </location>
</feature>
<evidence type="ECO:0000256" key="1">
    <source>
        <dbReference type="ARBA" id="ARBA00004141"/>
    </source>
</evidence>
<comment type="caution">
    <text evidence="8">The sequence shown here is derived from an EMBL/GenBank/DDBJ whole genome shotgun (WGS) entry which is preliminary data.</text>
</comment>
<gene>
    <name evidence="8" type="ORF">N7460_004382</name>
</gene>
<protein>
    <recommendedName>
        <fullName evidence="7">Rhodopsin domain-containing protein</fullName>
    </recommendedName>
</protein>